<dbReference type="EMBL" id="SAUW01000001">
    <property type="protein sequence ID" value="RWR15316.1"/>
    <property type="molecule type" value="Genomic_DNA"/>
</dbReference>
<keyword evidence="7" id="KW-1185">Reference proteome</keyword>
<dbReference type="SUPFAM" id="SSF53822">
    <property type="entry name" value="Periplasmic binding protein-like I"/>
    <property type="match status" value="1"/>
</dbReference>
<dbReference type="AlphaFoldDB" id="A0A443J4T2"/>
<feature type="domain" description="Periplasmic binding protein" evidence="5">
    <location>
        <begin position="40"/>
        <end position="296"/>
    </location>
</feature>
<evidence type="ECO:0000313" key="7">
    <source>
        <dbReference type="Proteomes" id="UP000285710"/>
    </source>
</evidence>
<dbReference type="PANTHER" id="PTHR46847">
    <property type="entry name" value="D-ALLOSE-BINDING PERIPLASMIC PROTEIN-RELATED"/>
    <property type="match status" value="1"/>
</dbReference>
<sequence>MKLTSLLAGAGMFVCAVSAATAQDLPFLKNADHGKGPFKIGFSNGFIGNAWRAQHVDGVEKTAAELKAAGVLSDVIVVNSTSGASGQISQINALLAQGIDALVINPVSAEPLMPIVQRAIDSGVLVVVADNPLPMDNVLNVSLDHSQYWGISTEWLVDAIGGKGDIVAIEGLAGNTANDWRVRARDEVLARHPDVRLLASVTGGWDQAQAREAMSGLLAAHGDKIDGVLIQEVMNEGVIRAYRAAGVSRPPLTGDYVLSYLKLWKNDPDLRTVAVANPPGVGSDAVRIAAEILSGRDLDTDKLVPNPLNPSFNNTILIPEPYVVEREANTSRPWCSEQVQCISLDEAIALLDGRSDADSLDKTLTQDEVRTLYFR</sequence>
<comment type="caution">
    <text evidence="6">The sequence shown here is derived from an EMBL/GenBank/DDBJ whole genome shotgun (WGS) entry which is preliminary data.</text>
</comment>
<comment type="subcellular location">
    <subcellularLocation>
        <location evidence="1">Cell envelope</location>
    </subcellularLocation>
</comment>
<dbReference type="Proteomes" id="UP000285710">
    <property type="component" value="Unassembled WGS sequence"/>
</dbReference>
<reference evidence="6 7" key="2">
    <citation type="submission" date="2019-01" db="EMBL/GenBank/DDBJ databases">
        <authorList>
            <person name="Li Y."/>
        </authorList>
    </citation>
    <scope>NUCLEOTIDE SEQUENCE [LARGE SCALE GENOMIC DNA]</scope>
    <source>
        <strain evidence="6 7">2D-5</strain>
    </source>
</reference>
<dbReference type="InterPro" id="IPR028082">
    <property type="entry name" value="Peripla_BP_I"/>
</dbReference>
<dbReference type="Gene3D" id="3.40.50.2300">
    <property type="match status" value="2"/>
</dbReference>
<dbReference type="Pfam" id="PF13407">
    <property type="entry name" value="Peripla_BP_4"/>
    <property type="match status" value="1"/>
</dbReference>
<name>A0A443J4T2_9RHOB</name>
<protein>
    <recommendedName>
        <fullName evidence="5">Periplasmic binding protein domain-containing protein</fullName>
    </recommendedName>
</protein>
<gene>
    <name evidence="6" type="ORF">D2T33_00045</name>
</gene>
<comment type="similarity">
    <text evidence="2">Belongs to the bacterial solute-binding protein 2 family.</text>
</comment>
<evidence type="ECO:0000256" key="2">
    <source>
        <dbReference type="ARBA" id="ARBA00007639"/>
    </source>
</evidence>
<evidence type="ECO:0000259" key="5">
    <source>
        <dbReference type="Pfam" id="PF13407"/>
    </source>
</evidence>
<evidence type="ECO:0000256" key="3">
    <source>
        <dbReference type="ARBA" id="ARBA00022729"/>
    </source>
</evidence>
<dbReference type="CDD" id="cd19999">
    <property type="entry name" value="PBP1_ABC_sugar_binding-like"/>
    <property type="match status" value="1"/>
</dbReference>
<evidence type="ECO:0000256" key="1">
    <source>
        <dbReference type="ARBA" id="ARBA00004196"/>
    </source>
</evidence>
<reference evidence="6 7" key="1">
    <citation type="submission" date="2019-01" db="EMBL/GenBank/DDBJ databases">
        <title>Sinorhodobacter populi sp. nov. isolated from the symptomatic bark tissue of Populus euramericana canker.</title>
        <authorList>
            <person name="Xu G."/>
        </authorList>
    </citation>
    <scope>NUCLEOTIDE SEQUENCE [LARGE SCALE GENOMIC DNA]</scope>
    <source>
        <strain evidence="6 7">2D-5</strain>
    </source>
</reference>
<dbReference type="GO" id="GO:0030313">
    <property type="term" value="C:cell envelope"/>
    <property type="evidence" value="ECO:0007669"/>
    <property type="project" value="UniProtKB-SubCell"/>
</dbReference>
<evidence type="ECO:0000256" key="4">
    <source>
        <dbReference type="SAM" id="SignalP"/>
    </source>
</evidence>
<dbReference type="InterPro" id="IPR025997">
    <property type="entry name" value="SBP_2_dom"/>
</dbReference>
<organism evidence="6 7">
    <name type="scientific">Paenirhodobacter populi</name>
    <dbReference type="NCBI Taxonomy" id="2306993"/>
    <lineage>
        <taxon>Bacteria</taxon>
        <taxon>Pseudomonadati</taxon>
        <taxon>Pseudomonadota</taxon>
        <taxon>Alphaproteobacteria</taxon>
        <taxon>Rhodobacterales</taxon>
        <taxon>Rhodobacter group</taxon>
        <taxon>Paenirhodobacter</taxon>
    </lineage>
</organism>
<dbReference type="RefSeq" id="WP_128268384.1">
    <property type="nucleotide sequence ID" value="NZ_SAUW01000001.1"/>
</dbReference>
<evidence type="ECO:0000313" key="6">
    <source>
        <dbReference type="EMBL" id="RWR15316.1"/>
    </source>
</evidence>
<keyword evidence="3 4" id="KW-0732">Signal</keyword>
<dbReference type="PANTHER" id="PTHR46847:SF1">
    <property type="entry name" value="D-ALLOSE-BINDING PERIPLASMIC PROTEIN-RELATED"/>
    <property type="match status" value="1"/>
</dbReference>
<proteinExistence type="inferred from homology"/>
<accession>A0A443J4T2</accession>
<dbReference type="GO" id="GO:0030246">
    <property type="term" value="F:carbohydrate binding"/>
    <property type="evidence" value="ECO:0007669"/>
    <property type="project" value="UniProtKB-ARBA"/>
</dbReference>
<feature type="signal peptide" evidence="4">
    <location>
        <begin position="1"/>
        <end position="22"/>
    </location>
</feature>
<feature type="chain" id="PRO_5019411887" description="Periplasmic binding protein domain-containing protein" evidence="4">
    <location>
        <begin position="23"/>
        <end position="375"/>
    </location>
</feature>